<organism evidence="2 3">
    <name type="scientific">Aurantimonas manganoxydans (strain ATCC BAA-1229 / DSM 21871 / SI85-9A1)</name>
    <dbReference type="NCBI Taxonomy" id="287752"/>
    <lineage>
        <taxon>Bacteria</taxon>
        <taxon>Pseudomonadati</taxon>
        <taxon>Pseudomonadota</taxon>
        <taxon>Alphaproteobacteria</taxon>
        <taxon>Hyphomicrobiales</taxon>
        <taxon>Aurantimonadaceae</taxon>
        <taxon>Aurantimonas</taxon>
    </lineage>
</organism>
<reference evidence="2 3" key="1">
    <citation type="journal article" date="2008" name="Appl. Environ. Microbiol.">
        <title>Genomic insights into Mn(II) oxidation by the marine alphaproteobacterium Aurantimonas sp. strain SI85-9A1.</title>
        <authorList>
            <person name="Dick G.J."/>
            <person name="Podell S."/>
            <person name="Johnson H.A."/>
            <person name="Rivera-Espinoza Y."/>
            <person name="Bernier-Latmani R."/>
            <person name="McCarthy J.K."/>
            <person name="Torpey J.W."/>
            <person name="Clement B.G."/>
            <person name="Gaasterland T."/>
            <person name="Tebo B.M."/>
        </authorList>
    </citation>
    <scope>NUCLEOTIDE SEQUENCE [LARGE SCALE GENOMIC DNA]</scope>
    <source>
        <strain evidence="2 3">SI85-9A1</strain>
    </source>
</reference>
<evidence type="ECO:0000313" key="2">
    <source>
        <dbReference type="EMBL" id="EAS48826.1"/>
    </source>
</evidence>
<dbReference type="BioCyc" id="AURANTIMONAS:SI859A1_03464-MONOMER"/>
<sequence>MVRSTQAERRRAPCRSKSRQRTKSRSIWWNGDATRDNAGIDGMAGLRGIAGSISPGPSTVLERLGTAHRHRSRFDDINRLCRAVTNQATERRRSCSGGRSKIRPVVRVCLTRSATPPSSYTTIGDTTGHVTVRCPAIVDPRGFEAVRAALRSRNRKLSAPRVPRDGLRTLVATHNEGALTVPTGIQEWCTRQDSNL</sequence>
<name>Q1YER9_AURMS</name>
<feature type="compositionally biased region" description="Basic and acidic residues" evidence="1">
    <location>
        <begin position="1"/>
        <end position="11"/>
    </location>
</feature>
<dbReference type="HOGENOM" id="CLU_1388853_0_0_5"/>
<comment type="caution">
    <text evidence="2">The sequence shown here is derived from an EMBL/GenBank/DDBJ whole genome shotgun (WGS) entry which is preliminary data.</text>
</comment>
<protein>
    <submittedName>
        <fullName evidence="2">Uncharacterized protein</fullName>
    </submittedName>
</protein>
<dbReference type="Proteomes" id="UP000000321">
    <property type="component" value="Unassembled WGS sequence"/>
</dbReference>
<evidence type="ECO:0000256" key="1">
    <source>
        <dbReference type="SAM" id="MobiDB-lite"/>
    </source>
</evidence>
<proteinExistence type="predicted"/>
<gene>
    <name evidence="2" type="ORF">SI859A1_03464</name>
</gene>
<evidence type="ECO:0000313" key="3">
    <source>
        <dbReference type="Proteomes" id="UP000000321"/>
    </source>
</evidence>
<feature type="region of interest" description="Disordered" evidence="1">
    <location>
        <begin position="1"/>
        <end position="25"/>
    </location>
</feature>
<accession>Q1YER9</accession>
<feature type="compositionally biased region" description="Basic residues" evidence="1">
    <location>
        <begin position="12"/>
        <end position="24"/>
    </location>
</feature>
<dbReference type="AlphaFoldDB" id="Q1YER9"/>
<keyword evidence="3" id="KW-1185">Reference proteome</keyword>
<dbReference type="EMBL" id="AAPJ01000007">
    <property type="protein sequence ID" value="EAS48826.1"/>
    <property type="molecule type" value="Genomic_DNA"/>
</dbReference>